<dbReference type="PROSITE" id="PS00606">
    <property type="entry name" value="KS3_1"/>
    <property type="match status" value="1"/>
</dbReference>
<dbReference type="EMBL" id="PKUS01000025">
    <property type="protein sequence ID" value="PLW67663.1"/>
    <property type="molecule type" value="Genomic_DNA"/>
</dbReference>
<dbReference type="AlphaFoldDB" id="A0A2N5WZJ8"/>
<dbReference type="InterPro" id="IPR020841">
    <property type="entry name" value="PKS_Beta-ketoAc_synthase_dom"/>
</dbReference>
<comment type="similarity">
    <text evidence="2 4">Belongs to the thiolase-like superfamily. Beta-ketoacyl-ACP synthases family.</text>
</comment>
<evidence type="ECO:0000256" key="4">
    <source>
        <dbReference type="RuleBase" id="RU003694"/>
    </source>
</evidence>
<dbReference type="Pfam" id="PF00109">
    <property type="entry name" value="ketoacyl-synt"/>
    <property type="match status" value="1"/>
</dbReference>
<comment type="pathway">
    <text evidence="1">Lipid metabolism; fatty acid biosynthesis.</text>
</comment>
<dbReference type="NCBIfam" id="NF006618">
    <property type="entry name" value="PRK09185.1"/>
    <property type="match status" value="1"/>
</dbReference>
<dbReference type="InterPro" id="IPR014030">
    <property type="entry name" value="Ketoacyl_synth_N"/>
</dbReference>
<dbReference type="InterPro" id="IPR014031">
    <property type="entry name" value="Ketoacyl_synth_C"/>
</dbReference>
<dbReference type="RefSeq" id="WP_101518632.1">
    <property type="nucleotide sequence ID" value="NZ_PKUS01000025.1"/>
</dbReference>
<dbReference type="PROSITE" id="PS52004">
    <property type="entry name" value="KS3_2"/>
    <property type="match status" value="1"/>
</dbReference>
<evidence type="ECO:0000256" key="3">
    <source>
        <dbReference type="ARBA" id="ARBA00022679"/>
    </source>
</evidence>
<reference evidence="6 7" key="1">
    <citation type="submission" date="2018-01" db="EMBL/GenBank/DDBJ databases">
        <title>The draft genome sequence of Halioglobus lutimaris HF004.</title>
        <authorList>
            <person name="Du Z.-J."/>
            <person name="Shi M.-J."/>
        </authorList>
    </citation>
    <scope>NUCLEOTIDE SEQUENCE [LARGE SCALE GENOMIC DNA]</scope>
    <source>
        <strain evidence="6 7">HF004</strain>
    </source>
</reference>
<gene>
    <name evidence="6" type="ORF">C0039_15780</name>
</gene>
<evidence type="ECO:0000313" key="7">
    <source>
        <dbReference type="Proteomes" id="UP000235005"/>
    </source>
</evidence>
<dbReference type="SUPFAM" id="SSF53901">
    <property type="entry name" value="Thiolase-like"/>
    <property type="match status" value="2"/>
</dbReference>
<dbReference type="Gene3D" id="3.40.47.10">
    <property type="match status" value="1"/>
</dbReference>
<keyword evidence="3 4" id="KW-0808">Transferase</keyword>
<organism evidence="6 7">
    <name type="scientific">Pseudohalioglobus lutimaris</name>
    <dbReference type="NCBI Taxonomy" id="1737061"/>
    <lineage>
        <taxon>Bacteria</taxon>
        <taxon>Pseudomonadati</taxon>
        <taxon>Pseudomonadota</taxon>
        <taxon>Gammaproteobacteria</taxon>
        <taxon>Cellvibrionales</taxon>
        <taxon>Halieaceae</taxon>
        <taxon>Pseudohalioglobus</taxon>
    </lineage>
</organism>
<dbReference type="GO" id="GO:0004315">
    <property type="term" value="F:3-oxoacyl-[acyl-carrier-protein] synthase activity"/>
    <property type="evidence" value="ECO:0007669"/>
    <property type="project" value="InterPro"/>
</dbReference>
<evidence type="ECO:0000313" key="6">
    <source>
        <dbReference type="EMBL" id="PLW67663.1"/>
    </source>
</evidence>
<dbReference type="InterPro" id="IPR016039">
    <property type="entry name" value="Thiolase-like"/>
</dbReference>
<dbReference type="Pfam" id="PF02801">
    <property type="entry name" value="Ketoacyl-synt_C"/>
    <property type="match status" value="1"/>
</dbReference>
<proteinExistence type="inferred from homology"/>
<dbReference type="Proteomes" id="UP000235005">
    <property type="component" value="Unassembled WGS sequence"/>
</dbReference>
<evidence type="ECO:0000259" key="5">
    <source>
        <dbReference type="PROSITE" id="PS52004"/>
    </source>
</evidence>
<accession>A0A2N5WZJ8</accession>
<dbReference type="InterPro" id="IPR000794">
    <property type="entry name" value="Beta-ketoacyl_synthase"/>
</dbReference>
<dbReference type="InterPro" id="IPR018201">
    <property type="entry name" value="Ketoacyl_synth_AS"/>
</dbReference>
<sequence length="393" mass="41349">MYYLNDLGILCTLGVGKPGVSAALLDRRAPLPEPAALFQHRGPYTVGAVEADLPPLPPGLERFECRNNRLAHAALEQIREAVSRAFVRHGAERIGVVMATSTAGIDESEKAVRAHRQDGIYPQGYQAVQGQLGGLGEFVAASLECAGPVYTLSTACSSSGNALLSARRLLAMDLVDAVVVGGVDSLCEMTLQGFGALEAQSRSHCRPFTAGRDGINLGEAVAIFLMSREPAAIRFMGGAGSSDAHHISAPHPEGQGALRSMSGALQDAGLTPAEIGYLNLHGTATPHNDAMETRAVNALFGESVPCSSTKSMTGHTLGAAGALELGLCWLLLSMDEHWRLPPSLYLADRDPALAPVLLVDPDSMAYRRPRHCMSNSFAFGGSNVSLIIGVANE</sequence>
<comment type="caution">
    <text evidence="6">The sequence shown here is derived from an EMBL/GenBank/DDBJ whole genome shotgun (WGS) entry which is preliminary data.</text>
</comment>
<dbReference type="PANTHER" id="PTHR11712:SF320">
    <property type="entry name" value="BETA-KETOACYL SYNTHASE"/>
    <property type="match status" value="1"/>
</dbReference>
<dbReference type="GO" id="GO:0006633">
    <property type="term" value="P:fatty acid biosynthetic process"/>
    <property type="evidence" value="ECO:0007669"/>
    <property type="project" value="UniProtKB-UniPathway"/>
</dbReference>
<protein>
    <submittedName>
        <fullName evidence="6">Beta-ketoacyl-[acyl-carrier-protein] synthase II</fullName>
    </submittedName>
</protein>
<dbReference type="PANTHER" id="PTHR11712">
    <property type="entry name" value="POLYKETIDE SYNTHASE-RELATED"/>
    <property type="match status" value="1"/>
</dbReference>
<dbReference type="SMART" id="SM00825">
    <property type="entry name" value="PKS_KS"/>
    <property type="match status" value="1"/>
</dbReference>
<name>A0A2N5WZJ8_9GAMM</name>
<dbReference type="OrthoDB" id="9808669at2"/>
<dbReference type="GO" id="GO:0005829">
    <property type="term" value="C:cytosol"/>
    <property type="evidence" value="ECO:0007669"/>
    <property type="project" value="TreeGrafter"/>
</dbReference>
<keyword evidence="7" id="KW-1185">Reference proteome</keyword>
<feature type="domain" description="Ketosynthase family 3 (KS3)" evidence="5">
    <location>
        <begin position="1"/>
        <end position="390"/>
    </location>
</feature>
<dbReference type="UniPathway" id="UPA00094"/>
<evidence type="ECO:0000256" key="2">
    <source>
        <dbReference type="ARBA" id="ARBA00008467"/>
    </source>
</evidence>
<evidence type="ECO:0000256" key="1">
    <source>
        <dbReference type="ARBA" id="ARBA00005194"/>
    </source>
</evidence>